<dbReference type="EMBL" id="JBHSNA010000009">
    <property type="protein sequence ID" value="MFC5567000.1"/>
    <property type="molecule type" value="Genomic_DNA"/>
</dbReference>
<evidence type="ECO:0000313" key="2">
    <source>
        <dbReference type="Proteomes" id="UP001596056"/>
    </source>
</evidence>
<dbReference type="Proteomes" id="UP001596056">
    <property type="component" value="Unassembled WGS sequence"/>
</dbReference>
<dbReference type="RefSeq" id="WP_209839662.1">
    <property type="nucleotide sequence ID" value="NZ_JAGGJP010000005.1"/>
</dbReference>
<comment type="caution">
    <text evidence="1">The sequence shown here is derived from an EMBL/GenBank/DDBJ whole genome shotgun (WGS) entry which is preliminary data.</text>
</comment>
<proteinExistence type="predicted"/>
<organism evidence="1 2">
    <name type="scientific">Rubellimicrobium aerolatum</name>
    <dbReference type="NCBI Taxonomy" id="490979"/>
    <lineage>
        <taxon>Bacteria</taxon>
        <taxon>Pseudomonadati</taxon>
        <taxon>Pseudomonadota</taxon>
        <taxon>Alphaproteobacteria</taxon>
        <taxon>Rhodobacterales</taxon>
        <taxon>Roseobacteraceae</taxon>
        <taxon>Rubellimicrobium</taxon>
    </lineage>
</organism>
<gene>
    <name evidence="1" type="ORF">ACFPOC_11315</name>
</gene>
<name>A0ABW0SDK5_9RHOB</name>
<reference evidence="2" key="1">
    <citation type="journal article" date="2019" name="Int. J. Syst. Evol. Microbiol.">
        <title>The Global Catalogue of Microorganisms (GCM) 10K type strain sequencing project: providing services to taxonomists for standard genome sequencing and annotation.</title>
        <authorList>
            <consortium name="The Broad Institute Genomics Platform"/>
            <consortium name="The Broad Institute Genome Sequencing Center for Infectious Disease"/>
            <person name="Wu L."/>
            <person name="Ma J."/>
        </authorList>
    </citation>
    <scope>NUCLEOTIDE SEQUENCE [LARGE SCALE GENOMIC DNA]</scope>
    <source>
        <strain evidence="2">KACC 11588</strain>
    </source>
</reference>
<accession>A0ABW0SDK5</accession>
<keyword evidence="2" id="KW-1185">Reference proteome</keyword>
<evidence type="ECO:0000313" key="1">
    <source>
        <dbReference type="EMBL" id="MFC5567000.1"/>
    </source>
</evidence>
<protein>
    <submittedName>
        <fullName evidence="1">Uncharacterized protein</fullName>
    </submittedName>
</protein>
<sequence>MHVSLPSRPTRGVGPLRLGAATILALLLLRPGWAETAILGGLGACLALAAALADSLGPGPARGSISDPDGAVFR</sequence>